<proteinExistence type="predicted"/>
<reference evidence="3" key="2">
    <citation type="submission" date="2015-01" db="EMBL/GenBank/DDBJ databases">
        <title>Evolutionary Origins and Diversification of the Mycorrhizal Mutualists.</title>
        <authorList>
            <consortium name="DOE Joint Genome Institute"/>
            <consortium name="Mycorrhizal Genomics Consortium"/>
            <person name="Kohler A."/>
            <person name="Kuo A."/>
            <person name="Nagy L.G."/>
            <person name="Floudas D."/>
            <person name="Copeland A."/>
            <person name="Barry K.W."/>
            <person name="Cichocki N."/>
            <person name="Veneault-Fourrey C."/>
            <person name="LaButti K."/>
            <person name="Lindquist E.A."/>
            <person name="Lipzen A."/>
            <person name="Lundell T."/>
            <person name="Morin E."/>
            <person name="Murat C."/>
            <person name="Riley R."/>
            <person name="Ohm R."/>
            <person name="Sun H."/>
            <person name="Tunlid A."/>
            <person name="Henrissat B."/>
            <person name="Grigoriev I.V."/>
            <person name="Hibbett D.S."/>
            <person name="Martin F."/>
        </authorList>
    </citation>
    <scope>NUCLEOTIDE SEQUENCE [LARGE SCALE GENOMIC DNA]</scope>
    <source>
        <strain evidence="3">Marx 270</strain>
    </source>
</reference>
<protein>
    <submittedName>
        <fullName evidence="1">Uncharacterized protein</fullName>
    </submittedName>
</protein>
<reference evidence="1" key="3">
    <citation type="submission" date="2015-02" db="EMBL/GenBank/DDBJ databases">
        <title>Evolutionary Origins and Diversification of the Mycorrhizal Mutualists.</title>
        <authorList>
            <consortium name="DOE Joint Genome Institute"/>
            <consortium name="Mycorrhizal Genomics Consortium"/>
            <person name="Kohler A."/>
            <person name="Kuo A."/>
            <person name="Nagy L.G."/>
            <person name="Floudas D."/>
            <person name="Copeland A."/>
            <person name="Barry K.W."/>
            <person name="Cichocki N."/>
            <person name="Veneault-Fourrey C."/>
            <person name="LaButti K."/>
            <person name="Lindquist E.A."/>
            <person name="Lipzen A."/>
            <person name="Lundell T."/>
            <person name="Morin E."/>
            <person name="Murat C."/>
            <person name="Riley R."/>
            <person name="Ohm R."/>
            <person name="Sun H."/>
            <person name="Tunlid A."/>
            <person name="Henrissat B."/>
            <person name="Grigoriev I.V."/>
            <person name="Hibbett D.S."/>
            <person name="Martin F."/>
        </authorList>
    </citation>
    <scope>NUCLEOTIDE SEQUENCE</scope>
    <source>
        <strain evidence="1">Marx 270</strain>
    </source>
</reference>
<name>A0A0C3NI05_PISTI</name>
<dbReference type="Gene3D" id="1.25.40.10">
    <property type="entry name" value="Tetratricopeptide repeat domain"/>
    <property type="match status" value="1"/>
</dbReference>
<evidence type="ECO:0000313" key="1">
    <source>
        <dbReference type="EMBL" id="KIN95063.1"/>
    </source>
</evidence>
<organism evidence="1 3">
    <name type="scientific">Pisolithus tinctorius Marx 270</name>
    <dbReference type="NCBI Taxonomy" id="870435"/>
    <lineage>
        <taxon>Eukaryota</taxon>
        <taxon>Fungi</taxon>
        <taxon>Dikarya</taxon>
        <taxon>Basidiomycota</taxon>
        <taxon>Agaricomycotina</taxon>
        <taxon>Agaricomycetes</taxon>
        <taxon>Agaricomycetidae</taxon>
        <taxon>Boletales</taxon>
        <taxon>Sclerodermatineae</taxon>
        <taxon>Pisolithaceae</taxon>
        <taxon>Pisolithus</taxon>
    </lineage>
</organism>
<gene>
    <name evidence="2" type="ORF">M404DRAFT_1006541</name>
    <name evidence="1" type="ORF">M404DRAFT_1007855</name>
</gene>
<dbReference type="EMBL" id="KN832041">
    <property type="protein sequence ID" value="KIN96743.1"/>
    <property type="molecule type" value="Genomic_DNA"/>
</dbReference>
<evidence type="ECO:0000313" key="2">
    <source>
        <dbReference type="EMBL" id="KIN96743.1"/>
    </source>
</evidence>
<dbReference type="InterPro" id="IPR011990">
    <property type="entry name" value="TPR-like_helical_dom_sf"/>
</dbReference>
<accession>A0A0C3NI05</accession>
<dbReference type="STRING" id="870435.A0A0C3NI05"/>
<reference evidence="1 3" key="1">
    <citation type="submission" date="2014-04" db="EMBL/GenBank/DDBJ databases">
        <authorList>
            <consortium name="DOE Joint Genome Institute"/>
            <person name="Kuo A."/>
            <person name="Kohler A."/>
            <person name="Costa M.D."/>
            <person name="Nagy L.G."/>
            <person name="Floudas D."/>
            <person name="Copeland A."/>
            <person name="Barry K.W."/>
            <person name="Cichocki N."/>
            <person name="Veneault-Fourrey C."/>
            <person name="LaButti K."/>
            <person name="Lindquist E.A."/>
            <person name="Lipzen A."/>
            <person name="Lundell T."/>
            <person name="Morin E."/>
            <person name="Murat C."/>
            <person name="Sun H."/>
            <person name="Tunlid A."/>
            <person name="Henrissat B."/>
            <person name="Grigoriev I.V."/>
            <person name="Hibbett D.S."/>
            <person name="Martin F."/>
            <person name="Nordberg H.P."/>
            <person name="Cantor M.N."/>
            <person name="Hua S.X."/>
        </authorList>
    </citation>
    <scope>NUCLEOTIDE SEQUENCE [LARGE SCALE GENOMIC DNA]</scope>
    <source>
        <strain evidence="1 3">Marx 270</strain>
    </source>
</reference>
<dbReference type="EMBL" id="KN832078">
    <property type="protein sequence ID" value="KIN95063.1"/>
    <property type="molecule type" value="Genomic_DNA"/>
</dbReference>
<dbReference type="Proteomes" id="UP000054217">
    <property type="component" value="Unassembled WGS sequence"/>
</dbReference>
<keyword evidence="3" id="KW-1185">Reference proteome</keyword>
<dbReference type="HOGENOM" id="CLU_2292818_0_0_1"/>
<evidence type="ECO:0000313" key="3">
    <source>
        <dbReference type="Proteomes" id="UP000054217"/>
    </source>
</evidence>
<dbReference type="AlphaFoldDB" id="A0A0C3NI05"/>
<dbReference type="OrthoDB" id="29013at2759"/>
<sequence>MSRIYLDSASNGDVDMGKANLTDRLLGYITRSRGWNVPEAWYYLAKAYGLQGRKEEERECLVESFKLIEQRCVRSIGFAVGWCLWAADMCHLWYRATLTYQ</sequence>